<keyword evidence="1 3" id="KW-0210">Decarboxylase</keyword>
<dbReference type="InterPro" id="IPR035929">
    <property type="entry name" value="CoaB-like_sf"/>
</dbReference>
<dbReference type="SUPFAM" id="SSF102645">
    <property type="entry name" value="CoaB-like"/>
    <property type="match status" value="1"/>
</dbReference>
<keyword evidence="3" id="KW-0511">Multifunctional enzyme</keyword>
<feature type="binding site" evidence="3">
    <location>
        <position position="347"/>
    </location>
    <ligand>
        <name>CTP</name>
        <dbReference type="ChEBI" id="CHEBI:37563"/>
    </ligand>
</feature>
<dbReference type="InterPro" id="IPR005252">
    <property type="entry name" value="CoaBC"/>
</dbReference>
<feature type="binding site" evidence="3">
    <location>
        <position position="351"/>
    </location>
    <ligand>
        <name>CTP</name>
        <dbReference type="ChEBI" id="CHEBI:37563"/>
    </ligand>
</feature>
<evidence type="ECO:0000259" key="6">
    <source>
        <dbReference type="Pfam" id="PF04127"/>
    </source>
</evidence>
<feature type="binding site" evidence="3">
    <location>
        <position position="333"/>
    </location>
    <ligand>
        <name>CTP</name>
        <dbReference type="ChEBI" id="CHEBI:37563"/>
    </ligand>
</feature>
<keyword evidence="3" id="KW-0460">Magnesium</keyword>
<feature type="binding site" evidence="3">
    <location>
        <begin position="314"/>
        <end position="317"/>
    </location>
    <ligand>
        <name>CTP</name>
        <dbReference type="ChEBI" id="CHEBI:37563"/>
    </ligand>
</feature>
<dbReference type="NCBIfam" id="TIGR00521">
    <property type="entry name" value="coaBC_dfp"/>
    <property type="match status" value="1"/>
</dbReference>
<comment type="pathway">
    <text evidence="3 4">Cofactor biosynthesis; coenzyme A biosynthesis; CoA from (R)-pantothenate: step 2/5.</text>
</comment>
<feature type="domain" description="DNA/pantothenate metabolism flavoprotein C-terminal" evidence="6">
    <location>
        <begin position="192"/>
        <end position="403"/>
    </location>
</feature>
<dbReference type="Gene3D" id="3.40.50.1950">
    <property type="entry name" value="Flavin prenyltransferase-like"/>
    <property type="match status" value="1"/>
</dbReference>
<protein>
    <recommendedName>
        <fullName evidence="3">Coenzyme A biosynthesis bifunctional protein CoaBC</fullName>
    </recommendedName>
    <alternativeName>
        <fullName evidence="3">DNA/pantothenate metabolism flavoprotein</fullName>
    </alternativeName>
    <alternativeName>
        <fullName evidence="3">Phosphopantothenoylcysteine synthetase/decarboxylase</fullName>
        <shortName evidence="3">PPCS-PPCDC</shortName>
    </alternativeName>
    <domain>
        <recommendedName>
            <fullName evidence="3">Phosphopantothenoylcysteine decarboxylase</fullName>
            <shortName evidence="3">PPC decarboxylase</shortName>
            <shortName evidence="3">PPC-DC</shortName>
            <ecNumber evidence="3">4.1.1.36</ecNumber>
        </recommendedName>
        <alternativeName>
            <fullName evidence="3">CoaC</fullName>
        </alternativeName>
    </domain>
    <domain>
        <recommendedName>
            <fullName evidence="3">Phosphopantothenate--cysteine ligase</fullName>
            <ecNumber evidence="3">6.3.2.5</ecNumber>
        </recommendedName>
        <alternativeName>
            <fullName evidence="3">CoaB</fullName>
        </alternativeName>
        <alternativeName>
            <fullName evidence="3">Phosphopantothenoylcysteine synthetase</fullName>
            <shortName evidence="3">PPC synthetase</shortName>
            <shortName evidence="3">PPC-S</shortName>
        </alternativeName>
    </domain>
</protein>
<dbReference type="Pfam" id="PF04127">
    <property type="entry name" value="DFP"/>
    <property type="match status" value="1"/>
</dbReference>
<evidence type="ECO:0000313" key="8">
    <source>
        <dbReference type="Proteomes" id="UP000830835"/>
    </source>
</evidence>
<dbReference type="InterPro" id="IPR003382">
    <property type="entry name" value="Flavoprotein"/>
</dbReference>
<accession>A0ABT0C8B6</accession>
<dbReference type="Pfam" id="PF02441">
    <property type="entry name" value="Flavoprotein"/>
    <property type="match status" value="1"/>
</dbReference>
<dbReference type="Gene3D" id="3.40.50.10300">
    <property type="entry name" value="CoaB-like"/>
    <property type="match status" value="1"/>
</dbReference>
<dbReference type="GO" id="GO:0004633">
    <property type="term" value="F:phosphopantothenoylcysteine decarboxylase activity"/>
    <property type="evidence" value="ECO:0007669"/>
    <property type="project" value="UniProtKB-EC"/>
</dbReference>
<dbReference type="PANTHER" id="PTHR14359">
    <property type="entry name" value="HOMO-OLIGOMERIC FLAVIN CONTAINING CYS DECARBOXYLASE FAMILY"/>
    <property type="match status" value="1"/>
</dbReference>
<dbReference type="EC" id="6.3.2.5" evidence="3"/>
<comment type="caution">
    <text evidence="3">Lacks conserved residue(s) required for the propagation of feature annotation.</text>
</comment>
<evidence type="ECO:0000256" key="3">
    <source>
        <dbReference type="HAMAP-Rule" id="MF_02225"/>
    </source>
</evidence>
<keyword evidence="3" id="KW-0479">Metal-binding</keyword>
<comment type="similarity">
    <text evidence="3 4">In the N-terminal section; belongs to the HFCD (homo-oligomeric flavin containing Cys decarboxylase) superfamily.</text>
</comment>
<dbReference type="SUPFAM" id="SSF52507">
    <property type="entry name" value="Homo-oligomeric flavin-containing Cys decarboxylases, HFCD"/>
    <property type="match status" value="1"/>
</dbReference>
<evidence type="ECO:0000256" key="4">
    <source>
        <dbReference type="RuleBase" id="RU364078"/>
    </source>
</evidence>
<dbReference type="InterPro" id="IPR036551">
    <property type="entry name" value="Flavin_trans-like"/>
</dbReference>
<reference evidence="7" key="1">
    <citation type="submission" date="2021-02" db="EMBL/GenBank/DDBJ databases">
        <title>The CRISPR/cas machinery reduction and long-range gene transfer in the hot spring cyanobacterium Synechococcus.</title>
        <authorList>
            <person name="Dvorak P."/>
            <person name="Jahodarova E."/>
            <person name="Hasler P."/>
            <person name="Poulickova A."/>
        </authorList>
    </citation>
    <scope>NUCLEOTIDE SEQUENCE</scope>
    <source>
        <strain evidence="7">Rupite</strain>
    </source>
</reference>
<evidence type="ECO:0000256" key="1">
    <source>
        <dbReference type="ARBA" id="ARBA00022793"/>
    </source>
</evidence>
<comment type="similarity">
    <text evidence="3 4">In the C-terminal section; belongs to the PPC synthetase family.</text>
</comment>
<comment type="catalytic activity">
    <reaction evidence="3 4">
        <text>N-[(R)-4-phosphopantothenoyl]-L-cysteine + H(+) = (R)-4'-phosphopantetheine + CO2</text>
        <dbReference type="Rhea" id="RHEA:16793"/>
        <dbReference type="ChEBI" id="CHEBI:15378"/>
        <dbReference type="ChEBI" id="CHEBI:16526"/>
        <dbReference type="ChEBI" id="CHEBI:59458"/>
        <dbReference type="ChEBI" id="CHEBI:61723"/>
        <dbReference type="EC" id="4.1.1.36"/>
    </reaction>
</comment>
<organism evidence="7 8">
    <name type="scientific">Thermostichus vulcanus str. 'Rupite'</name>
    <dbReference type="NCBI Taxonomy" id="2813851"/>
    <lineage>
        <taxon>Bacteria</taxon>
        <taxon>Bacillati</taxon>
        <taxon>Cyanobacteriota</taxon>
        <taxon>Cyanophyceae</taxon>
        <taxon>Thermostichales</taxon>
        <taxon>Thermostichaceae</taxon>
        <taxon>Thermostichus</taxon>
    </lineage>
</organism>
<keyword evidence="3 4" id="KW-0436">Ligase</keyword>
<comment type="caution">
    <text evidence="7">The sequence shown here is derived from an EMBL/GenBank/DDBJ whole genome shotgun (WGS) entry which is preliminary data.</text>
</comment>
<dbReference type="InterPro" id="IPR007085">
    <property type="entry name" value="DNA/pantothenate-metab_flavo_C"/>
</dbReference>
<dbReference type="EMBL" id="JAFIRA010000005">
    <property type="protein sequence ID" value="MCJ2542032.1"/>
    <property type="molecule type" value="Genomic_DNA"/>
</dbReference>
<feature type="region of interest" description="Phosphopantothenoylcysteine decarboxylase" evidence="3">
    <location>
        <begin position="1"/>
        <end position="196"/>
    </location>
</feature>
<dbReference type="GO" id="GO:0004632">
    <property type="term" value="F:phosphopantothenate--cysteine ligase activity"/>
    <property type="evidence" value="ECO:0007669"/>
    <property type="project" value="UniProtKB-EC"/>
</dbReference>
<name>A0ABT0C8B6_THEVL</name>
<dbReference type="EC" id="4.1.1.36" evidence="3"/>
<dbReference type="HAMAP" id="MF_02225">
    <property type="entry name" value="CoaBC"/>
    <property type="match status" value="1"/>
</dbReference>
<comment type="cofactor">
    <cofactor evidence="3">
        <name>Mg(2+)</name>
        <dbReference type="ChEBI" id="CHEBI:18420"/>
    </cofactor>
</comment>
<dbReference type="PANTHER" id="PTHR14359:SF6">
    <property type="entry name" value="PHOSPHOPANTOTHENOYLCYSTEINE DECARBOXYLASE"/>
    <property type="match status" value="1"/>
</dbReference>
<feature type="active site" description="Proton donor" evidence="3">
    <location>
        <position position="162"/>
    </location>
</feature>
<sequence length="407" mass="43762">MDLFWLGRRLLIGVSGGIAAYKTCALVSGLAQQGAEVKVVLTTAAEKFVSSLTFAALSRQPTLTDADFWQPTRGRPLHIELGEWAEAILIAPLSANTLAKLAHGLADNLLTNVILASQCPVALAPAMNTQMWQAQAVAQNWQRLQQDSRFWALPTASGRLACDAVGEGRLLEPEALQEYALALLWTKGQRDWQGKRVLISAGGTREPIDAVRFIGNPSSGRMGIALAVAAACRGASVTLVHGPLGIPFQPEWFGIQALSVETAAQLERVLTSLFPQMDMLWMAAAVGDVRPAQPFAGKLPKAQLPETLPLVRIPDVVAALSQGKRPQQRIIGFAAQTGDPLPPAQEKLHQKGLDAIVANPIDLPDSGFGSLHNQGYWIPRCGDIETILPCEKSIMAHRLLDLALRLG</sequence>
<gene>
    <name evidence="3 7" type="primary">coaBC</name>
    <name evidence="7" type="ORF">JX360_03775</name>
</gene>
<keyword evidence="3 4" id="KW-0285">Flavoprotein</keyword>
<comment type="pathway">
    <text evidence="3 4">Cofactor biosynthesis; coenzyme A biosynthesis; CoA from (R)-pantothenate: step 3/5.</text>
</comment>
<evidence type="ECO:0000259" key="5">
    <source>
        <dbReference type="Pfam" id="PF02441"/>
    </source>
</evidence>
<comment type="function">
    <text evidence="3">Catalyzes two sequential steps in the biosynthesis of coenzyme A. In the first step cysteine is conjugated to 4'-phosphopantothenate to form 4-phosphopantothenoylcysteine. In the second step the latter compound is decarboxylated to form 4'-phosphopantotheine.</text>
</comment>
<comment type="function">
    <text evidence="4">Catalyzes two steps in the biosynthesis of coenzyme A. In the first step cysteine is conjugated to 4'-phosphopantothenate to form 4-phosphopantothenoylcysteine, in the latter compound is decarboxylated to form 4'-phosphopantotheine.</text>
</comment>
<comment type="catalytic activity">
    <reaction evidence="3 4">
        <text>(R)-4'-phosphopantothenate + L-cysteine + CTP = N-[(R)-4-phosphopantothenoyl]-L-cysteine + CMP + diphosphate + H(+)</text>
        <dbReference type="Rhea" id="RHEA:19397"/>
        <dbReference type="ChEBI" id="CHEBI:10986"/>
        <dbReference type="ChEBI" id="CHEBI:15378"/>
        <dbReference type="ChEBI" id="CHEBI:33019"/>
        <dbReference type="ChEBI" id="CHEBI:35235"/>
        <dbReference type="ChEBI" id="CHEBI:37563"/>
        <dbReference type="ChEBI" id="CHEBI:59458"/>
        <dbReference type="ChEBI" id="CHEBI:60377"/>
        <dbReference type="EC" id="6.3.2.5"/>
    </reaction>
</comment>
<dbReference type="Proteomes" id="UP000830835">
    <property type="component" value="Unassembled WGS sequence"/>
</dbReference>
<feature type="region of interest" description="Phosphopantothenate--cysteine ligase" evidence="3">
    <location>
        <begin position="197"/>
        <end position="407"/>
    </location>
</feature>
<keyword evidence="8" id="KW-1185">Reference proteome</keyword>
<feature type="binding site" evidence="3">
    <location>
        <position position="288"/>
    </location>
    <ligand>
        <name>CTP</name>
        <dbReference type="ChEBI" id="CHEBI:37563"/>
    </ligand>
</feature>
<keyword evidence="3 4" id="KW-0288">FMN</keyword>
<evidence type="ECO:0000313" key="7">
    <source>
        <dbReference type="EMBL" id="MCJ2542032.1"/>
    </source>
</evidence>
<comment type="cofactor">
    <cofactor evidence="3">
        <name>FMN</name>
        <dbReference type="ChEBI" id="CHEBI:58210"/>
    </cofactor>
    <text evidence="3">Binds 1 FMN per subunit.</text>
</comment>
<evidence type="ECO:0000256" key="2">
    <source>
        <dbReference type="ARBA" id="ARBA00023239"/>
    </source>
</evidence>
<keyword evidence="2 3" id="KW-0456">Lyase</keyword>
<feature type="domain" description="Flavoprotein" evidence="5">
    <location>
        <begin position="9"/>
        <end position="179"/>
    </location>
</feature>
<feature type="binding site" evidence="3">
    <location>
        <position position="298"/>
    </location>
    <ligand>
        <name>CTP</name>
        <dbReference type="ChEBI" id="CHEBI:37563"/>
    </ligand>
</feature>
<proteinExistence type="inferred from homology"/>
<dbReference type="RefSeq" id="WP_244349245.1">
    <property type="nucleotide sequence ID" value="NZ_JAFIRA010000005.1"/>
</dbReference>